<evidence type="ECO:0000313" key="2">
    <source>
        <dbReference type="Proteomes" id="UP000214720"/>
    </source>
</evidence>
<protein>
    <submittedName>
        <fullName evidence="1">Uncharacterized protein</fullName>
    </submittedName>
</protein>
<proteinExistence type="predicted"/>
<name>A0A226WX75_CABSO</name>
<accession>A0A226WX75</accession>
<reference evidence="2" key="1">
    <citation type="submission" date="2017-01" db="EMBL/GenBank/DDBJ databases">
        <title>Genome Analysis of Deinococcus marmoris KOPRI26562.</title>
        <authorList>
            <person name="Kim J.H."/>
            <person name="Oh H.-M."/>
        </authorList>
    </citation>
    <scope>NUCLEOTIDE SEQUENCE [LARGE SCALE GENOMIC DNA]</scope>
    <source>
        <strain evidence="2">PAMC 26633</strain>
    </source>
</reference>
<dbReference type="Proteomes" id="UP000214720">
    <property type="component" value="Unassembled WGS sequence"/>
</dbReference>
<comment type="caution">
    <text evidence="1">The sequence shown here is derived from an EMBL/GenBank/DDBJ whole genome shotgun (WGS) entry which is preliminary data.</text>
</comment>
<dbReference type="EMBL" id="MTHB01000159">
    <property type="protein sequence ID" value="OXC75816.1"/>
    <property type="molecule type" value="Genomic_DNA"/>
</dbReference>
<evidence type="ECO:0000313" key="1">
    <source>
        <dbReference type="EMBL" id="OXC75816.1"/>
    </source>
</evidence>
<organism evidence="1 2">
    <name type="scientific">Caballeronia sordidicola</name>
    <name type="common">Burkholderia sordidicola</name>
    <dbReference type="NCBI Taxonomy" id="196367"/>
    <lineage>
        <taxon>Bacteria</taxon>
        <taxon>Pseudomonadati</taxon>
        <taxon>Pseudomonadota</taxon>
        <taxon>Betaproteobacteria</taxon>
        <taxon>Burkholderiales</taxon>
        <taxon>Burkholderiaceae</taxon>
        <taxon>Caballeronia</taxon>
    </lineage>
</organism>
<gene>
    <name evidence="1" type="ORF">BSU04_24180</name>
</gene>
<dbReference type="AlphaFoldDB" id="A0A226WX75"/>
<sequence length="45" mass="4733">MRRGSDVWGKGEAPTTKVTIVAIGLTAGNERIAARYSEDGALKSV</sequence>